<dbReference type="RefSeq" id="WP_188672616.1">
    <property type="nucleotide sequence ID" value="NZ_BMKA01000002.1"/>
</dbReference>
<evidence type="ECO:0000313" key="8">
    <source>
        <dbReference type="EMBL" id="GGA15019.1"/>
    </source>
</evidence>
<evidence type="ECO:0000256" key="5">
    <source>
        <dbReference type="ARBA" id="ARBA00023136"/>
    </source>
</evidence>
<evidence type="ECO:0000313" key="9">
    <source>
        <dbReference type="Proteomes" id="UP000628017"/>
    </source>
</evidence>
<dbReference type="InterPro" id="IPR000620">
    <property type="entry name" value="EamA_dom"/>
</dbReference>
<comment type="subcellular location">
    <subcellularLocation>
        <location evidence="1">Membrane</location>
        <topology evidence="1">Multi-pass membrane protein</topology>
    </subcellularLocation>
</comment>
<evidence type="ECO:0000256" key="2">
    <source>
        <dbReference type="ARBA" id="ARBA00007362"/>
    </source>
</evidence>
<dbReference type="SUPFAM" id="SSF103481">
    <property type="entry name" value="Multidrug resistance efflux transporter EmrE"/>
    <property type="match status" value="2"/>
</dbReference>
<organism evidence="8 9">
    <name type="scientific">Neptunicoccus cionae</name>
    <dbReference type="NCBI Taxonomy" id="2035344"/>
    <lineage>
        <taxon>Bacteria</taxon>
        <taxon>Pseudomonadati</taxon>
        <taxon>Pseudomonadota</taxon>
        <taxon>Alphaproteobacteria</taxon>
        <taxon>Rhodobacterales</taxon>
        <taxon>Paracoccaceae</taxon>
        <taxon>Neptunicoccus</taxon>
    </lineage>
</organism>
<feature type="domain" description="EamA" evidence="7">
    <location>
        <begin position="169"/>
        <end position="288"/>
    </location>
</feature>
<dbReference type="InterPro" id="IPR037185">
    <property type="entry name" value="EmrE-like"/>
</dbReference>
<feature type="transmembrane region" description="Helical" evidence="6">
    <location>
        <begin position="37"/>
        <end position="58"/>
    </location>
</feature>
<reference evidence="8" key="1">
    <citation type="journal article" date="2014" name="Int. J. Syst. Evol. Microbiol.">
        <title>Complete genome sequence of Corynebacterium casei LMG S-19264T (=DSM 44701T), isolated from a smear-ripened cheese.</title>
        <authorList>
            <consortium name="US DOE Joint Genome Institute (JGI-PGF)"/>
            <person name="Walter F."/>
            <person name="Albersmeier A."/>
            <person name="Kalinowski J."/>
            <person name="Ruckert C."/>
        </authorList>
    </citation>
    <scope>NUCLEOTIDE SEQUENCE</scope>
    <source>
        <strain evidence="8">CGMCC 1.15880</strain>
    </source>
</reference>
<name>A0A916QVX0_9RHOB</name>
<evidence type="ECO:0000256" key="4">
    <source>
        <dbReference type="ARBA" id="ARBA00022989"/>
    </source>
</evidence>
<feature type="transmembrane region" description="Helical" evidence="6">
    <location>
        <begin position="184"/>
        <end position="203"/>
    </location>
</feature>
<comment type="caution">
    <text evidence="8">The sequence shown here is derived from an EMBL/GenBank/DDBJ whole genome shotgun (WGS) entry which is preliminary data.</text>
</comment>
<feature type="transmembrane region" description="Helical" evidence="6">
    <location>
        <begin position="271"/>
        <end position="288"/>
    </location>
</feature>
<feature type="transmembrane region" description="Helical" evidence="6">
    <location>
        <begin position="248"/>
        <end position="265"/>
    </location>
</feature>
<sequence>MPQTRPLWLILAPAIFLILWSAGFAVAKIGLQYAPPMTLLALRFGLVILIMAVMFLVLRPPLPETAADWLHLAIVGVLIQTVYFGFCYMGFVNGIAAGTLALIMALQPIVVALIAPRWSGEQIGWRQWGGLVLALSGTAVVIVARLDIGPAPLLGFLFSALALGGIVMGSLWEKRFGRYHHPVTANLIGYGAGFICLLPFLAAQGVGPVEWNMPFIWVLAYLVIGNSLIAIGLLLAMIRAGEVAKVSALLFLVPPLAALVAWVALSEKMPPLAWVGLVLAGAGVYIATRKHKGTAP</sequence>
<dbReference type="EMBL" id="BMKA01000002">
    <property type="protein sequence ID" value="GGA15019.1"/>
    <property type="molecule type" value="Genomic_DNA"/>
</dbReference>
<reference evidence="8" key="2">
    <citation type="submission" date="2020-09" db="EMBL/GenBank/DDBJ databases">
        <authorList>
            <person name="Sun Q."/>
            <person name="Zhou Y."/>
        </authorList>
    </citation>
    <scope>NUCLEOTIDE SEQUENCE</scope>
    <source>
        <strain evidence="8">CGMCC 1.15880</strain>
    </source>
</reference>
<keyword evidence="4 6" id="KW-1133">Transmembrane helix</keyword>
<gene>
    <name evidence="8" type="ORF">GCM10011498_14130</name>
</gene>
<dbReference type="Pfam" id="PF00892">
    <property type="entry name" value="EamA"/>
    <property type="match status" value="2"/>
</dbReference>
<feature type="domain" description="EamA" evidence="7">
    <location>
        <begin position="14"/>
        <end position="142"/>
    </location>
</feature>
<evidence type="ECO:0000259" key="7">
    <source>
        <dbReference type="Pfam" id="PF00892"/>
    </source>
</evidence>
<keyword evidence="3 6" id="KW-0812">Transmembrane</keyword>
<evidence type="ECO:0000256" key="1">
    <source>
        <dbReference type="ARBA" id="ARBA00004141"/>
    </source>
</evidence>
<dbReference type="PANTHER" id="PTHR32322">
    <property type="entry name" value="INNER MEMBRANE TRANSPORTER"/>
    <property type="match status" value="1"/>
</dbReference>
<feature type="transmembrane region" description="Helical" evidence="6">
    <location>
        <begin position="70"/>
        <end position="91"/>
    </location>
</feature>
<feature type="transmembrane region" description="Helical" evidence="6">
    <location>
        <begin position="215"/>
        <end position="236"/>
    </location>
</feature>
<keyword evidence="9" id="KW-1185">Reference proteome</keyword>
<feature type="transmembrane region" description="Helical" evidence="6">
    <location>
        <begin position="128"/>
        <end position="146"/>
    </location>
</feature>
<dbReference type="Proteomes" id="UP000628017">
    <property type="component" value="Unassembled WGS sequence"/>
</dbReference>
<protein>
    <submittedName>
        <fullName evidence="8">Drug/metabolite exporter YedA</fullName>
    </submittedName>
</protein>
<keyword evidence="5 6" id="KW-0472">Membrane</keyword>
<comment type="similarity">
    <text evidence="2">Belongs to the EamA transporter family.</text>
</comment>
<evidence type="ECO:0000256" key="6">
    <source>
        <dbReference type="SAM" id="Phobius"/>
    </source>
</evidence>
<evidence type="ECO:0000256" key="3">
    <source>
        <dbReference type="ARBA" id="ARBA00022692"/>
    </source>
</evidence>
<proteinExistence type="inferred from homology"/>
<dbReference type="AlphaFoldDB" id="A0A916QVX0"/>
<dbReference type="PANTHER" id="PTHR32322:SF2">
    <property type="entry name" value="EAMA DOMAIN-CONTAINING PROTEIN"/>
    <property type="match status" value="1"/>
</dbReference>
<accession>A0A916QVX0</accession>
<feature type="transmembrane region" description="Helical" evidence="6">
    <location>
        <begin position="152"/>
        <end position="172"/>
    </location>
</feature>
<dbReference type="GO" id="GO:0016020">
    <property type="term" value="C:membrane"/>
    <property type="evidence" value="ECO:0007669"/>
    <property type="project" value="UniProtKB-SubCell"/>
</dbReference>
<feature type="transmembrane region" description="Helical" evidence="6">
    <location>
        <begin position="97"/>
        <end position="116"/>
    </location>
</feature>
<dbReference type="InterPro" id="IPR050638">
    <property type="entry name" value="AA-Vitamin_Transporters"/>
</dbReference>